<dbReference type="PROSITE" id="PS00941">
    <property type="entry name" value="CARBOXYLESTERASE_B_2"/>
    <property type="match status" value="1"/>
</dbReference>
<evidence type="ECO:0000313" key="4">
    <source>
        <dbReference type="Proteomes" id="UP000016922"/>
    </source>
</evidence>
<organism evidence="3 4">
    <name type="scientific">Glarea lozoyensis (strain ATCC 20868 / MF5171)</name>
    <dbReference type="NCBI Taxonomy" id="1116229"/>
    <lineage>
        <taxon>Eukaryota</taxon>
        <taxon>Fungi</taxon>
        <taxon>Dikarya</taxon>
        <taxon>Ascomycota</taxon>
        <taxon>Pezizomycotina</taxon>
        <taxon>Leotiomycetes</taxon>
        <taxon>Helotiales</taxon>
        <taxon>Helotiaceae</taxon>
        <taxon>Glarea</taxon>
    </lineage>
</organism>
<evidence type="ECO:0000256" key="1">
    <source>
        <dbReference type="SAM" id="SignalP"/>
    </source>
</evidence>
<dbReference type="InterPro" id="IPR019819">
    <property type="entry name" value="Carboxylesterase_B_CS"/>
</dbReference>
<keyword evidence="1" id="KW-0732">Signal</keyword>
<dbReference type="InterPro" id="IPR029058">
    <property type="entry name" value="AB_hydrolase_fold"/>
</dbReference>
<dbReference type="HOGENOM" id="CLU_006586_15_1_1"/>
<dbReference type="KEGG" id="glz:GLAREA_12267"/>
<dbReference type="Gene3D" id="3.40.50.1820">
    <property type="entry name" value="alpha/beta hydrolase"/>
    <property type="match status" value="1"/>
</dbReference>
<dbReference type="Proteomes" id="UP000016922">
    <property type="component" value="Unassembled WGS sequence"/>
</dbReference>
<dbReference type="Pfam" id="PF00135">
    <property type="entry name" value="COesterase"/>
    <property type="match status" value="2"/>
</dbReference>
<feature type="domain" description="Carboxylesterase type B" evidence="2">
    <location>
        <begin position="371"/>
        <end position="482"/>
    </location>
</feature>
<dbReference type="InterPro" id="IPR050309">
    <property type="entry name" value="Type-B_Carboxylest/Lipase"/>
</dbReference>
<evidence type="ECO:0000259" key="2">
    <source>
        <dbReference type="Pfam" id="PF00135"/>
    </source>
</evidence>
<dbReference type="PANTHER" id="PTHR11559">
    <property type="entry name" value="CARBOXYLESTERASE"/>
    <property type="match status" value="1"/>
</dbReference>
<dbReference type="InterPro" id="IPR002018">
    <property type="entry name" value="CarbesteraseB"/>
</dbReference>
<protein>
    <submittedName>
        <fullName evidence="3">Alpha/beta-Hydrolase</fullName>
    </submittedName>
</protein>
<dbReference type="OMA" id="ELACMRN"/>
<gene>
    <name evidence="3" type="ORF">GLAREA_12267</name>
</gene>
<dbReference type="STRING" id="1116229.S3DHJ7"/>
<dbReference type="eggNOG" id="KOG4389">
    <property type="taxonomic scope" value="Eukaryota"/>
</dbReference>
<proteinExistence type="predicted"/>
<dbReference type="OrthoDB" id="408631at2759"/>
<dbReference type="AlphaFoldDB" id="S3DHJ7"/>
<dbReference type="SUPFAM" id="SSF53474">
    <property type="entry name" value="alpha/beta-Hydrolases"/>
    <property type="match status" value="1"/>
</dbReference>
<dbReference type="GeneID" id="19471308"/>
<name>S3DHJ7_GLAL2</name>
<dbReference type="EMBL" id="KE145361">
    <property type="protein sequence ID" value="EPE31511.1"/>
    <property type="molecule type" value="Genomic_DNA"/>
</dbReference>
<evidence type="ECO:0000313" key="3">
    <source>
        <dbReference type="EMBL" id="EPE31511.1"/>
    </source>
</evidence>
<dbReference type="GO" id="GO:0016787">
    <property type="term" value="F:hydrolase activity"/>
    <property type="evidence" value="ECO:0007669"/>
    <property type="project" value="UniProtKB-KW"/>
</dbReference>
<dbReference type="ESTHER" id="glal2-s3dhj7">
    <property type="family name" value="Fungal_carboxylesterase_lipase"/>
</dbReference>
<sequence>MLSKTSSQVQLGLLVLASFLPSCLSLSSLKVDTTVGTVYGLINGTHPDVVQFLGIPYAEPPVGDRRWIPSVAKSPVGKIDATSFSPSCPQYDTSIPSTYEIDARDFLVSGPVSEDCLTLSVWAPFSAGNCSEPLPVIAWIYGGGQQTGGAQIEYQIPTPWVQRTKAHIVVQINYRLNIFGNPIAAGIDEKLNLGLLDQRVGMEWIRQNIANFGGDPSRITMWGQSAGAASTDYYNFAYPEDPIIAGIIMDSSSAQGAGAPNDPTGSNFTFVARNLGCGNLTAEAELTCMKNVPSANITAFLKSYQDSGVSPSITFSPIVDNVSRFSNYTSRALAGNFSRVPAIHGTNNNEGSSLTVWVNNGTTYNETLANANTVQRACWAQQTTKNRYAANATTFRYYYTGNFSNISPRAWEGAYHSSELPLIFGTHDIAYSESTDFEFAVSHRMQDLWLAFMRDPVNGLPQQGWNPYVPGDEGTAIEFAWDGQVQQFIKLSEFDQNCIGSPAITPVVGAIPPDNTGVGVA</sequence>
<reference evidence="3 4" key="1">
    <citation type="journal article" date="2013" name="BMC Genomics">
        <title>Genomics-driven discovery of the pneumocandin biosynthetic gene cluster in the fungus Glarea lozoyensis.</title>
        <authorList>
            <person name="Chen L."/>
            <person name="Yue Q."/>
            <person name="Zhang X."/>
            <person name="Xiang M."/>
            <person name="Wang C."/>
            <person name="Li S."/>
            <person name="Che Y."/>
            <person name="Ortiz-Lopez F.J."/>
            <person name="Bills G.F."/>
            <person name="Liu X."/>
            <person name="An Z."/>
        </authorList>
    </citation>
    <scope>NUCLEOTIDE SEQUENCE [LARGE SCALE GENOMIC DNA]</scope>
    <source>
        <strain evidence="4">ATCC 20868 / MF5171</strain>
    </source>
</reference>
<dbReference type="RefSeq" id="XP_008081240.1">
    <property type="nucleotide sequence ID" value="XM_008083049.1"/>
</dbReference>
<feature type="chain" id="PRO_5004508194" evidence="1">
    <location>
        <begin position="26"/>
        <end position="521"/>
    </location>
</feature>
<accession>S3DHJ7</accession>
<feature type="signal peptide" evidence="1">
    <location>
        <begin position="1"/>
        <end position="25"/>
    </location>
</feature>
<feature type="domain" description="Carboxylesterase type B" evidence="2">
    <location>
        <begin position="28"/>
        <end position="361"/>
    </location>
</feature>
<keyword evidence="4" id="KW-1185">Reference proteome</keyword>
<keyword evidence="3" id="KW-0378">Hydrolase</keyword>